<dbReference type="AlphaFoldDB" id="A0A813EL16"/>
<feature type="transmembrane region" description="Helical" evidence="2">
    <location>
        <begin position="49"/>
        <end position="71"/>
    </location>
</feature>
<dbReference type="Proteomes" id="UP000654075">
    <property type="component" value="Unassembled WGS sequence"/>
</dbReference>
<name>A0A813EL16_POLGL</name>
<evidence type="ECO:0000256" key="1">
    <source>
        <dbReference type="SAM" id="MobiDB-lite"/>
    </source>
</evidence>
<keyword evidence="2" id="KW-0812">Transmembrane</keyword>
<organism evidence="3 4">
    <name type="scientific">Polarella glacialis</name>
    <name type="common">Dinoflagellate</name>
    <dbReference type="NCBI Taxonomy" id="89957"/>
    <lineage>
        <taxon>Eukaryota</taxon>
        <taxon>Sar</taxon>
        <taxon>Alveolata</taxon>
        <taxon>Dinophyceae</taxon>
        <taxon>Suessiales</taxon>
        <taxon>Suessiaceae</taxon>
        <taxon>Polarella</taxon>
    </lineage>
</organism>
<comment type="caution">
    <text evidence="3">The sequence shown here is derived from an EMBL/GenBank/DDBJ whole genome shotgun (WGS) entry which is preliminary data.</text>
</comment>
<gene>
    <name evidence="3" type="ORF">PGLA1383_LOCUS16784</name>
</gene>
<sequence>VRHPRGERASQAASGMGCARGAASGDAEQPPSRGGGPSLPRALRRRSGCFVAVSVAVSLLSFARFLQLVFFCCN</sequence>
<evidence type="ECO:0000313" key="4">
    <source>
        <dbReference type="Proteomes" id="UP000654075"/>
    </source>
</evidence>
<accession>A0A813EL16</accession>
<keyword evidence="2" id="KW-0472">Membrane</keyword>
<reference evidence="3" key="1">
    <citation type="submission" date="2021-02" db="EMBL/GenBank/DDBJ databases">
        <authorList>
            <person name="Dougan E. K."/>
            <person name="Rhodes N."/>
            <person name="Thang M."/>
            <person name="Chan C."/>
        </authorList>
    </citation>
    <scope>NUCLEOTIDE SEQUENCE</scope>
</reference>
<proteinExistence type="predicted"/>
<protein>
    <submittedName>
        <fullName evidence="3">Uncharacterized protein</fullName>
    </submittedName>
</protein>
<dbReference type="EMBL" id="CAJNNV010010229">
    <property type="protein sequence ID" value="CAE8598375.1"/>
    <property type="molecule type" value="Genomic_DNA"/>
</dbReference>
<feature type="non-terminal residue" evidence="3">
    <location>
        <position position="1"/>
    </location>
</feature>
<feature type="region of interest" description="Disordered" evidence="1">
    <location>
        <begin position="1"/>
        <end position="40"/>
    </location>
</feature>
<keyword evidence="2" id="KW-1133">Transmembrane helix</keyword>
<keyword evidence="4" id="KW-1185">Reference proteome</keyword>
<evidence type="ECO:0000313" key="3">
    <source>
        <dbReference type="EMBL" id="CAE8598375.1"/>
    </source>
</evidence>
<evidence type="ECO:0000256" key="2">
    <source>
        <dbReference type="SAM" id="Phobius"/>
    </source>
</evidence>